<evidence type="ECO:0000259" key="4">
    <source>
        <dbReference type="Pfam" id="PF08241"/>
    </source>
</evidence>
<organism evidence="5 6">
    <name type="scientific">Paenibacillus polymyxa</name>
    <name type="common">Bacillus polymyxa</name>
    <dbReference type="NCBI Taxonomy" id="1406"/>
    <lineage>
        <taxon>Bacteria</taxon>
        <taxon>Bacillati</taxon>
        <taxon>Bacillota</taxon>
        <taxon>Bacilli</taxon>
        <taxon>Bacillales</taxon>
        <taxon>Paenibacillaceae</taxon>
        <taxon>Paenibacillus</taxon>
    </lineage>
</organism>
<dbReference type="GO" id="GO:0032259">
    <property type="term" value="P:methylation"/>
    <property type="evidence" value="ECO:0007669"/>
    <property type="project" value="UniProtKB-KW"/>
</dbReference>
<dbReference type="InterPro" id="IPR013216">
    <property type="entry name" value="Methyltransf_11"/>
</dbReference>
<name>A0AAE9IK60_PAEPO</name>
<feature type="domain" description="Methyltransferase type 11" evidence="4">
    <location>
        <begin position="51"/>
        <end position="163"/>
    </location>
</feature>
<dbReference type="SUPFAM" id="SSF53335">
    <property type="entry name" value="S-adenosyl-L-methionine-dependent methyltransferases"/>
    <property type="match status" value="1"/>
</dbReference>
<reference evidence="5" key="1">
    <citation type="submission" date="2022-11" db="EMBL/GenBank/DDBJ databases">
        <authorList>
            <person name="Vasilchenko N.G."/>
            <person name="Prazdnova E.V."/>
            <person name="Gorovtsov A.V."/>
            <person name="Chistyakov V.A."/>
            <person name="Pak M.L."/>
        </authorList>
    </citation>
    <scope>NUCLEOTIDE SEQUENCE</scope>
    <source>
        <strain evidence="5">R 4.5</strain>
    </source>
</reference>
<dbReference type="CDD" id="cd02440">
    <property type="entry name" value="AdoMet_MTases"/>
    <property type="match status" value="1"/>
</dbReference>
<dbReference type="EMBL" id="CP097770">
    <property type="protein sequence ID" value="URJ52682.2"/>
    <property type="molecule type" value="Genomic_DNA"/>
</dbReference>
<dbReference type="Gene3D" id="3.40.50.150">
    <property type="entry name" value="Vaccinia Virus protein VP39"/>
    <property type="match status" value="1"/>
</dbReference>
<accession>A0AAE9IK60</accession>
<gene>
    <name evidence="5" type="ORF">MF626_002215</name>
</gene>
<evidence type="ECO:0000256" key="3">
    <source>
        <dbReference type="ARBA" id="ARBA00022691"/>
    </source>
</evidence>
<dbReference type="InterPro" id="IPR029063">
    <property type="entry name" value="SAM-dependent_MTases_sf"/>
</dbReference>
<evidence type="ECO:0000256" key="1">
    <source>
        <dbReference type="ARBA" id="ARBA00022603"/>
    </source>
</evidence>
<evidence type="ECO:0000313" key="6">
    <source>
        <dbReference type="Proteomes" id="UP001055784"/>
    </source>
</evidence>
<sequence length="236" mass="27202">MNMSDPYLSRFFVYSDPNSSNMIYRLPQSWWSRPYEYEWCLQFMSGQDTVLDAACGIPHPFKFELARRCAQVYACDLDIRIVSVDAILAEVRRDIGEEAAERIQEILPVRLHSAHANLTALPYEDASFDKIVCISVLEHLTPDESLAALREFHRTLRDDGMLLLTFDYPTVDLSAMEQWIEQAGFSYWNGVDLKLPRGALHTDMWGGLHCFRTVLKNIRVSGMRNEVYTDLSYCLS</sequence>
<proteinExistence type="predicted"/>
<dbReference type="AlphaFoldDB" id="A0AAE9IK60"/>
<protein>
    <submittedName>
        <fullName evidence="5">Class I SAM-dependent methyltransferase</fullName>
    </submittedName>
</protein>
<dbReference type="Pfam" id="PF08241">
    <property type="entry name" value="Methyltransf_11"/>
    <property type="match status" value="1"/>
</dbReference>
<dbReference type="Proteomes" id="UP001055784">
    <property type="component" value="Chromosome"/>
</dbReference>
<dbReference type="GO" id="GO:0008757">
    <property type="term" value="F:S-adenosylmethionine-dependent methyltransferase activity"/>
    <property type="evidence" value="ECO:0007669"/>
    <property type="project" value="InterPro"/>
</dbReference>
<dbReference type="PANTHER" id="PTHR43464:SF19">
    <property type="entry name" value="UBIQUINONE BIOSYNTHESIS O-METHYLTRANSFERASE, MITOCHONDRIAL"/>
    <property type="match status" value="1"/>
</dbReference>
<evidence type="ECO:0000313" key="5">
    <source>
        <dbReference type="EMBL" id="URJ52682.2"/>
    </source>
</evidence>
<dbReference type="PANTHER" id="PTHR43464">
    <property type="entry name" value="METHYLTRANSFERASE"/>
    <property type="match status" value="1"/>
</dbReference>
<keyword evidence="2" id="KW-0808">Transferase</keyword>
<evidence type="ECO:0000256" key="2">
    <source>
        <dbReference type="ARBA" id="ARBA00022679"/>
    </source>
</evidence>
<keyword evidence="3" id="KW-0949">S-adenosyl-L-methionine</keyword>
<keyword evidence="1 5" id="KW-0489">Methyltransferase</keyword>